<dbReference type="InterPro" id="IPR018060">
    <property type="entry name" value="HTH_AraC"/>
</dbReference>
<dbReference type="OrthoDB" id="1096411at2"/>
<dbReference type="Pfam" id="PF12833">
    <property type="entry name" value="HTH_18"/>
    <property type="match status" value="1"/>
</dbReference>
<dbReference type="Gene3D" id="1.10.10.60">
    <property type="entry name" value="Homeodomain-like"/>
    <property type="match status" value="1"/>
</dbReference>
<dbReference type="PROSITE" id="PS01124">
    <property type="entry name" value="HTH_ARAC_FAMILY_2"/>
    <property type="match status" value="1"/>
</dbReference>
<dbReference type="PANTHER" id="PTHR43280">
    <property type="entry name" value="ARAC-FAMILY TRANSCRIPTIONAL REGULATOR"/>
    <property type="match status" value="1"/>
</dbReference>
<dbReference type="InterPro" id="IPR018062">
    <property type="entry name" value="HTH_AraC-typ_CS"/>
</dbReference>
<dbReference type="PANTHER" id="PTHR43280:SF32">
    <property type="entry name" value="TRANSCRIPTIONAL REGULATORY PROTEIN"/>
    <property type="match status" value="1"/>
</dbReference>
<keyword evidence="2 5" id="KW-0238">DNA-binding</keyword>
<dbReference type="PRINTS" id="PR00032">
    <property type="entry name" value="HTHARAC"/>
</dbReference>
<reference evidence="6" key="2">
    <citation type="journal article" date="2017" name="Genome Announc.">
        <title>Draft genome sequence of Paludibacter jiangxiensis NM7(T), a propionate-producing fermentative bacterium.</title>
        <authorList>
            <person name="Qiu Y.-L."/>
            <person name="Tourlousse D.M."/>
            <person name="Matsuura N."/>
            <person name="Ohashi A."/>
            <person name="Sekiguchi Y."/>
        </authorList>
    </citation>
    <scope>NUCLEOTIDE SEQUENCE [LARGE SCALE GENOMIC DNA]</scope>
    <source>
        <strain evidence="6">NM7</strain>
    </source>
</reference>
<evidence type="ECO:0000313" key="6">
    <source>
        <dbReference type="Proteomes" id="UP000076586"/>
    </source>
</evidence>
<dbReference type="InterPro" id="IPR014710">
    <property type="entry name" value="RmlC-like_jellyroll"/>
</dbReference>
<evidence type="ECO:0000256" key="3">
    <source>
        <dbReference type="ARBA" id="ARBA00023163"/>
    </source>
</evidence>
<accession>A0A170Y3Q8</accession>
<dbReference type="InterPro" id="IPR009057">
    <property type="entry name" value="Homeodomain-like_sf"/>
</dbReference>
<proteinExistence type="predicted"/>
<keyword evidence="1" id="KW-0805">Transcription regulation</keyword>
<dbReference type="RefSeq" id="WP_068701048.1">
    <property type="nucleotide sequence ID" value="NZ_BDCR01000001.1"/>
</dbReference>
<dbReference type="InterPro" id="IPR011051">
    <property type="entry name" value="RmlC_Cupin_sf"/>
</dbReference>
<dbReference type="STRING" id="681398.PJIAN_169"/>
<dbReference type="AlphaFoldDB" id="A0A170Y3Q8"/>
<evidence type="ECO:0000259" key="4">
    <source>
        <dbReference type="PROSITE" id="PS01124"/>
    </source>
</evidence>
<feature type="domain" description="HTH araC/xylS-type" evidence="4">
    <location>
        <begin position="169"/>
        <end position="267"/>
    </location>
</feature>
<evidence type="ECO:0000256" key="1">
    <source>
        <dbReference type="ARBA" id="ARBA00023015"/>
    </source>
</evidence>
<dbReference type="SUPFAM" id="SSF46689">
    <property type="entry name" value="Homeodomain-like"/>
    <property type="match status" value="1"/>
</dbReference>
<dbReference type="EMBL" id="BDCR01000001">
    <property type="protein sequence ID" value="GAT61490.1"/>
    <property type="molecule type" value="Genomic_DNA"/>
</dbReference>
<reference evidence="6" key="1">
    <citation type="submission" date="2016-04" db="EMBL/GenBank/DDBJ databases">
        <title>Draft genome sequence of Paludibacter jiangxiensis strain NM7.</title>
        <authorList>
            <person name="Qiu Y."/>
            <person name="Matsuura N."/>
            <person name="Ohashi A."/>
            <person name="Tourlousse M.D."/>
            <person name="Sekiguchi Y."/>
        </authorList>
    </citation>
    <scope>NUCLEOTIDE SEQUENCE [LARGE SCALE GENOMIC DNA]</scope>
    <source>
        <strain evidence="6">NM7</strain>
    </source>
</reference>
<evidence type="ECO:0000313" key="5">
    <source>
        <dbReference type="EMBL" id="GAT61490.1"/>
    </source>
</evidence>
<keyword evidence="6" id="KW-1185">Reference proteome</keyword>
<dbReference type="InterPro" id="IPR020449">
    <property type="entry name" value="Tscrpt_reg_AraC-type_HTH"/>
</dbReference>
<dbReference type="SUPFAM" id="SSF51182">
    <property type="entry name" value="RmlC-like cupins"/>
    <property type="match status" value="1"/>
</dbReference>
<sequence>MDKPFLIYKLDAATIGEIVQDPPAPHRHEYEELIVLLDGTPEHFIDFRKQTIQSPAIIYVSKGKIHQFMPDLQTRGWLIQYQNEFAPQSSFHFYSNFADTIHYSLSQHTCHNRLDTLCSLIYEDFTANPPRYQVIKHLLLALLTQIDSDHTLQIAESKTVSNSYTSTFDKFLKLVETNYKQDESVQFYADQLNTSARNLNLICRSVFDKSVSEIIEDRKLIEAKQLIVSSDKTISEIGFEVGYNEKSYFTRVFSKREGITPTEFKKKAVALLQ</sequence>
<dbReference type="Gene3D" id="2.60.120.10">
    <property type="entry name" value="Jelly Rolls"/>
    <property type="match status" value="1"/>
</dbReference>
<dbReference type="GO" id="GO:0003700">
    <property type="term" value="F:DNA-binding transcription factor activity"/>
    <property type="evidence" value="ECO:0007669"/>
    <property type="project" value="InterPro"/>
</dbReference>
<protein>
    <submittedName>
        <fullName evidence="5">AraC-type DNA-binding protein</fullName>
    </submittedName>
</protein>
<gene>
    <name evidence="5" type="ORF">PJIAN_169</name>
</gene>
<dbReference type="Proteomes" id="UP000076586">
    <property type="component" value="Unassembled WGS sequence"/>
</dbReference>
<organism evidence="5 6">
    <name type="scientific">Paludibacter jiangxiensis</name>
    <dbReference type="NCBI Taxonomy" id="681398"/>
    <lineage>
        <taxon>Bacteria</taxon>
        <taxon>Pseudomonadati</taxon>
        <taxon>Bacteroidota</taxon>
        <taxon>Bacteroidia</taxon>
        <taxon>Bacteroidales</taxon>
        <taxon>Paludibacteraceae</taxon>
        <taxon>Paludibacter</taxon>
    </lineage>
</organism>
<dbReference type="GO" id="GO:0043565">
    <property type="term" value="F:sequence-specific DNA binding"/>
    <property type="evidence" value="ECO:0007669"/>
    <property type="project" value="InterPro"/>
</dbReference>
<dbReference type="SMART" id="SM00342">
    <property type="entry name" value="HTH_ARAC"/>
    <property type="match status" value="1"/>
</dbReference>
<evidence type="ECO:0000256" key="2">
    <source>
        <dbReference type="ARBA" id="ARBA00023125"/>
    </source>
</evidence>
<name>A0A170Y3Q8_9BACT</name>
<dbReference type="PROSITE" id="PS00041">
    <property type="entry name" value="HTH_ARAC_FAMILY_1"/>
    <property type="match status" value="1"/>
</dbReference>
<comment type="caution">
    <text evidence="5">The sequence shown here is derived from an EMBL/GenBank/DDBJ whole genome shotgun (WGS) entry which is preliminary data.</text>
</comment>
<keyword evidence="3" id="KW-0804">Transcription</keyword>